<accession>A0A644ZB48</accession>
<feature type="transmembrane region" description="Helical" evidence="1">
    <location>
        <begin position="177"/>
        <end position="204"/>
    </location>
</feature>
<evidence type="ECO:0000256" key="1">
    <source>
        <dbReference type="SAM" id="Phobius"/>
    </source>
</evidence>
<organism evidence="3">
    <name type="scientific">bioreactor metagenome</name>
    <dbReference type="NCBI Taxonomy" id="1076179"/>
    <lineage>
        <taxon>unclassified sequences</taxon>
        <taxon>metagenomes</taxon>
        <taxon>ecological metagenomes</taxon>
    </lineage>
</organism>
<sequence length="243" mass="27872">MERLINILIILLLYLVPLVVFTKTITWRRYSKLINIVIVIAYIGLIFIVPSMQGNVLPFILIIFMMFRMKNESLNSDYNIYKFSIKGFKVSNGFRYALVGYGMVIMVSIITQLLLFAFGIQAKSQEVVDVLSGYNIVEFLIAAPSAVIFAPIVEEYVFRYVLFQKVFRKTLSGKGGFLISSFLVSIIFAIAHNNLTAFGMLFIISFYNCYLIEKKGYWYAVFNHFFVNVITTSFLFASKLMQG</sequence>
<feature type="transmembrane region" description="Helical" evidence="1">
    <location>
        <begin position="216"/>
        <end position="237"/>
    </location>
</feature>
<dbReference type="EMBL" id="VSSQ01008176">
    <property type="protein sequence ID" value="MPM38116.1"/>
    <property type="molecule type" value="Genomic_DNA"/>
</dbReference>
<keyword evidence="1" id="KW-0472">Membrane</keyword>
<evidence type="ECO:0000259" key="2">
    <source>
        <dbReference type="Pfam" id="PF02517"/>
    </source>
</evidence>
<dbReference type="GO" id="GO:0004175">
    <property type="term" value="F:endopeptidase activity"/>
    <property type="evidence" value="ECO:0007669"/>
    <property type="project" value="UniProtKB-ARBA"/>
</dbReference>
<gene>
    <name evidence="3" type="ORF">SDC9_84743</name>
</gene>
<reference evidence="3" key="1">
    <citation type="submission" date="2019-08" db="EMBL/GenBank/DDBJ databases">
        <authorList>
            <person name="Kucharzyk K."/>
            <person name="Murdoch R.W."/>
            <person name="Higgins S."/>
            <person name="Loffler F."/>
        </authorList>
    </citation>
    <scope>NUCLEOTIDE SEQUENCE</scope>
</reference>
<keyword evidence="1" id="KW-1133">Transmembrane helix</keyword>
<dbReference type="InterPro" id="IPR003675">
    <property type="entry name" value="Rce1/LyrA-like_dom"/>
</dbReference>
<dbReference type="GO" id="GO:0080120">
    <property type="term" value="P:CAAX-box protein maturation"/>
    <property type="evidence" value="ECO:0007669"/>
    <property type="project" value="UniProtKB-ARBA"/>
</dbReference>
<comment type="caution">
    <text evidence="3">The sequence shown here is derived from an EMBL/GenBank/DDBJ whole genome shotgun (WGS) entry which is preliminary data.</text>
</comment>
<name>A0A644ZB48_9ZZZZ</name>
<feature type="transmembrane region" description="Helical" evidence="1">
    <location>
        <begin position="96"/>
        <end position="119"/>
    </location>
</feature>
<keyword evidence="1" id="KW-0812">Transmembrane</keyword>
<feature type="transmembrane region" description="Helical" evidence="1">
    <location>
        <begin position="139"/>
        <end position="157"/>
    </location>
</feature>
<proteinExistence type="predicted"/>
<feature type="domain" description="CAAX prenyl protease 2/Lysostaphin resistance protein A-like" evidence="2">
    <location>
        <begin position="139"/>
        <end position="230"/>
    </location>
</feature>
<dbReference type="Pfam" id="PF02517">
    <property type="entry name" value="Rce1-like"/>
    <property type="match status" value="1"/>
</dbReference>
<dbReference type="AlphaFoldDB" id="A0A644ZB48"/>
<protein>
    <recommendedName>
        <fullName evidence="2">CAAX prenyl protease 2/Lysostaphin resistance protein A-like domain-containing protein</fullName>
    </recommendedName>
</protein>
<feature type="transmembrane region" description="Helical" evidence="1">
    <location>
        <begin position="7"/>
        <end position="27"/>
    </location>
</feature>
<evidence type="ECO:0000313" key="3">
    <source>
        <dbReference type="EMBL" id="MPM38116.1"/>
    </source>
</evidence>
<feature type="transmembrane region" description="Helical" evidence="1">
    <location>
        <begin position="33"/>
        <end position="64"/>
    </location>
</feature>